<keyword evidence="3 12" id="KW-0812">Transmembrane</keyword>
<gene>
    <name evidence="13" type="ORF">FRY97_11935</name>
</gene>
<feature type="transmembrane region" description="Helical" evidence="12">
    <location>
        <begin position="26"/>
        <end position="47"/>
    </location>
</feature>
<dbReference type="GO" id="GO:0120547">
    <property type="term" value="F:heme A synthase activity"/>
    <property type="evidence" value="ECO:0007669"/>
    <property type="project" value="UniProtKB-EC"/>
</dbReference>
<evidence type="ECO:0000256" key="9">
    <source>
        <dbReference type="ARBA" id="ARBA00023136"/>
    </source>
</evidence>
<accession>A0A5C6RLW2</accession>
<comment type="subcellular location">
    <subcellularLocation>
        <location evidence="2">Membrane</location>
        <topology evidence="2">Multi-pass membrane protein</topology>
    </subcellularLocation>
</comment>
<dbReference type="InterPro" id="IPR023754">
    <property type="entry name" value="HemeA_Synthase_type2"/>
</dbReference>
<evidence type="ECO:0000256" key="5">
    <source>
        <dbReference type="ARBA" id="ARBA00022989"/>
    </source>
</evidence>
<evidence type="ECO:0000256" key="10">
    <source>
        <dbReference type="ARBA" id="ARBA00044501"/>
    </source>
</evidence>
<dbReference type="HAMAP" id="MF_01665">
    <property type="entry name" value="HemeA_synth_type2"/>
    <property type="match status" value="1"/>
</dbReference>
<keyword evidence="9 12" id="KW-0472">Membrane</keyword>
<dbReference type="Pfam" id="PF02628">
    <property type="entry name" value="COX15-CtaA"/>
    <property type="match status" value="1"/>
</dbReference>
<feature type="transmembrane region" description="Helical" evidence="12">
    <location>
        <begin position="310"/>
        <end position="329"/>
    </location>
</feature>
<evidence type="ECO:0000256" key="4">
    <source>
        <dbReference type="ARBA" id="ARBA00022723"/>
    </source>
</evidence>
<keyword evidence="4" id="KW-0479">Metal-binding</keyword>
<feature type="transmembrane region" description="Helical" evidence="12">
    <location>
        <begin position="139"/>
        <end position="162"/>
    </location>
</feature>
<keyword evidence="8" id="KW-0350">Heme biosynthesis</keyword>
<evidence type="ECO:0000256" key="1">
    <source>
        <dbReference type="ARBA" id="ARBA00001970"/>
    </source>
</evidence>
<dbReference type="PANTHER" id="PTHR23289:SF2">
    <property type="entry name" value="CYTOCHROME C OXIDASE ASSEMBLY PROTEIN COX15 HOMOLOG"/>
    <property type="match status" value="1"/>
</dbReference>
<feature type="transmembrane region" description="Helical" evidence="12">
    <location>
        <begin position="209"/>
        <end position="230"/>
    </location>
</feature>
<evidence type="ECO:0000256" key="12">
    <source>
        <dbReference type="SAM" id="Phobius"/>
    </source>
</evidence>
<proteinExistence type="inferred from homology"/>
<comment type="catalytic activity">
    <reaction evidence="11">
        <text>Fe(II)-heme o + 2 A + H2O = Fe(II)-heme a + 2 AH2</text>
        <dbReference type="Rhea" id="RHEA:63388"/>
        <dbReference type="ChEBI" id="CHEBI:13193"/>
        <dbReference type="ChEBI" id="CHEBI:15377"/>
        <dbReference type="ChEBI" id="CHEBI:17499"/>
        <dbReference type="ChEBI" id="CHEBI:60530"/>
        <dbReference type="ChEBI" id="CHEBI:61715"/>
        <dbReference type="EC" id="1.17.99.9"/>
    </reaction>
    <physiologicalReaction direction="left-to-right" evidence="11">
        <dbReference type="Rhea" id="RHEA:63389"/>
    </physiologicalReaction>
</comment>
<organism evidence="13 14">
    <name type="scientific">Phaeodactylibacter luteus</name>
    <dbReference type="NCBI Taxonomy" id="1564516"/>
    <lineage>
        <taxon>Bacteria</taxon>
        <taxon>Pseudomonadati</taxon>
        <taxon>Bacteroidota</taxon>
        <taxon>Saprospiria</taxon>
        <taxon>Saprospirales</taxon>
        <taxon>Haliscomenobacteraceae</taxon>
        <taxon>Phaeodactylibacter</taxon>
    </lineage>
</organism>
<evidence type="ECO:0000256" key="8">
    <source>
        <dbReference type="ARBA" id="ARBA00023133"/>
    </source>
</evidence>
<protein>
    <submittedName>
        <fullName evidence="13">Heme A synthase</fullName>
    </submittedName>
</protein>
<dbReference type="GO" id="GO:0016653">
    <property type="term" value="F:oxidoreductase activity, acting on NAD(P)H, heme protein as acceptor"/>
    <property type="evidence" value="ECO:0007669"/>
    <property type="project" value="TreeGrafter"/>
</dbReference>
<sequence>MYAETTALRESAGKTKDKGYPTAVKAWLVIGLFMIFVQVVVGGVTRLTGSGLSITKWEIVTGTLPPVGEAAWQEAFDLYKSTPQYEKINEGMSMSDFKFIYFWEYIHRLWARFMGFVFLIPLGIFWARGMVDKPLLKRLGVVFLLAGLVASFGWIMVASGLIERPWVNAYKLTMHLSLALILYSYLFWTALKAIQPKRESFAHPVLKKWALAITGAAALQIILGGIMSGMKAGLFYPTWPDMNGELIPALLFNPGNWTVENFVEYDAHLFMPALVQTLHRAIAYLLTAMVLWFAFMVFKRVGSPLFRRGTILLVTMLAIQVALGILTLVNCVGTVPVGLGVYHQAGALLLLSAILFIDYQAVAKES</sequence>
<feature type="transmembrane region" description="Helical" evidence="12">
    <location>
        <begin position="168"/>
        <end position="188"/>
    </location>
</feature>
<dbReference type="EMBL" id="VOOR01000022">
    <property type="protein sequence ID" value="TXB62899.1"/>
    <property type="molecule type" value="Genomic_DNA"/>
</dbReference>
<dbReference type="OrthoDB" id="9793156at2"/>
<feature type="transmembrane region" description="Helical" evidence="12">
    <location>
        <begin position="109"/>
        <end position="127"/>
    </location>
</feature>
<reference evidence="13 14" key="1">
    <citation type="submission" date="2019-08" db="EMBL/GenBank/DDBJ databases">
        <title>Genome of Phaeodactylibacter luteus.</title>
        <authorList>
            <person name="Bowman J.P."/>
        </authorList>
    </citation>
    <scope>NUCLEOTIDE SEQUENCE [LARGE SCALE GENOMIC DNA]</scope>
    <source>
        <strain evidence="13 14">KCTC 42180</strain>
    </source>
</reference>
<keyword evidence="7" id="KW-0408">Iron</keyword>
<dbReference type="Proteomes" id="UP000321580">
    <property type="component" value="Unassembled WGS sequence"/>
</dbReference>
<feature type="transmembrane region" description="Helical" evidence="12">
    <location>
        <begin position="281"/>
        <end position="298"/>
    </location>
</feature>
<comment type="caution">
    <text evidence="13">The sequence shown here is derived from an EMBL/GenBank/DDBJ whole genome shotgun (WGS) entry which is preliminary data.</text>
</comment>
<dbReference type="GO" id="GO:0046872">
    <property type="term" value="F:metal ion binding"/>
    <property type="evidence" value="ECO:0007669"/>
    <property type="project" value="UniProtKB-KW"/>
</dbReference>
<dbReference type="GO" id="GO:0006784">
    <property type="term" value="P:heme A biosynthetic process"/>
    <property type="evidence" value="ECO:0007669"/>
    <property type="project" value="InterPro"/>
</dbReference>
<keyword evidence="5 12" id="KW-1133">Transmembrane helix</keyword>
<dbReference type="GO" id="GO:0016020">
    <property type="term" value="C:membrane"/>
    <property type="evidence" value="ECO:0007669"/>
    <property type="project" value="UniProtKB-SubCell"/>
</dbReference>
<evidence type="ECO:0000256" key="6">
    <source>
        <dbReference type="ARBA" id="ARBA00023002"/>
    </source>
</evidence>
<dbReference type="AlphaFoldDB" id="A0A5C6RLW2"/>
<keyword evidence="14" id="KW-1185">Reference proteome</keyword>
<comment type="cofactor">
    <cofactor evidence="1">
        <name>heme b</name>
        <dbReference type="ChEBI" id="CHEBI:60344"/>
    </cofactor>
</comment>
<feature type="transmembrane region" description="Helical" evidence="12">
    <location>
        <begin position="341"/>
        <end position="362"/>
    </location>
</feature>
<keyword evidence="6" id="KW-0560">Oxidoreductase</keyword>
<evidence type="ECO:0000256" key="11">
    <source>
        <dbReference type="ARBA" id="ARBA00048044"/>
    </source>
</evidence>
<evidence type="ECO:0000256" key="7">
    <source>
        <dbReference type="ARBA" id="ARBA00023004"/>
    </source>
</evidence>
<evidence type="ECO:0000313" key="13">
    <source>
        <dbReference type="EMBL" id="TXB62899.1"/>
    </source>
</evidence>
<comment type="pathway">
    <text evidence="10">Porphyrin-containing compound metabolism; heme A biosynthesis; heme A from heme O: step 1/1.</text>
</comment>
<dbReference type="RefSeq" id="WP_147167767.1">
    <property type="nucleotide sequence ID" value="NZ_VOOR01000022.1"/>
</dbReference>
<evidence type="ECO:0000313" key="14">
    <source>
        <dbReference type="Proteomes" id="UP000321580"/>
    </source>
</evidence>
<evidence type="ECO:0000256" key="3">
    <source>
        <dbReference type="ARBA" id="ARBA00022692"/>
    </source>
</evidence>
<dbReference type="InterPro" id="IPR003780">
    <property type="entry name" value="COX15/CtaA_fam"/>
</dbReference>
<evidence type="ECO:0000256" key="2">
    <source>
        <dbReference type="ARBA" id="ARBA00004141"/>
    </source>
</evidence>
<dbReference type="PANTHER" id="PTHR23289">
    <property type="entry name" value="CYTOCHROME C OXIDASE ASSEMBLY PROTEIN COX15"/>
    <property type="match status" value="1"/>
</dbReference>
<name>A0A5C6RLW2_9BACT</name>